<keyword evidence="2" id="KW-1185">Reference proteome</keyword>
<dbReference type="AlphaFoldDB" id="A0A0C2MPI3"/>
<proteinExistence type="predicted"/>
<name>A0A0C2MPI3_THEKT</name>
<accession>A0A0C2MPI3</accession>
<reference evidence="1 2" key="1">
    <citation type="journal article" date="2014" name="Genome Biol. Evol.">
        <title>The genome of the myxosporean Thelohanellus kitauei shows adaptations to nutrient acquisition within its fish host.</title>
        <authorList>
            <person name="Yang Y."/>
            <person name="Xiong J."/>
            <person name="Zhou Z."/>
            <person name="Huo F."/>
            <person name="Miao W."/>
            <person name="Ran C."/>
            <person name="Liu Y."/>
            <person name="Zhang J."/>
            <person name="Feng J."/>
            <person name="Wang M."/>
            <person name="Wang M."/>
            <person name="Wang L."/>
            <person name="Yao B."/>
        </authorList>
    </citation>
    <scope>NUCLEOTIDE SEQUENCE [LARGE SCALE GENOMIC DNA]</scope>
    <source>
        <strain evidence="1">Wuqing</strain>
    </source>
</reference>
<gene>
    <name evidence="1" type="ORF">RF11_16381</name>
</gene>
<dbReference type="EMBL" id="JWZT01004658">
    <property type="protein sequence ID" value="KII63571.1"/>
    <property type="molecule type" value="Genomic_DNA"/>
</dbReference>
<organism evidence="1 2">
    <name type="scientific">Thelohanellus kitauei</name>
    <name type="common">Myxosporean</name>
    <dbReference type="NCBI Taxonomy" id="669202"/>
    <lineage>
        <taxon>Eukaryota</taxon>
        <taxon>Metazoa</taxon>
        <taxon>Cnidaria</taxon>
        <taxon>Myxozoa</taxon>
        <taxon>Myxosporea</taxon>
        <taxon>Bivalvulida</taxon>
        <taxon>Platysporina</taxon>
        <taxon>Myxobolidae</taxon>
        <taxon>Thelohanellus</taxon>
    </lineage>
</organism>
<comment type="caution">
    <text evidence="1">The sequence shown here is derived from an EMBL/GenBank/DDBJ whole genome shotgun (WGS) entry which is preliminary data.</text>
</comment>
<dbReference type="Proteomes" id="UP000031668">
    <property type="component" value="Unassembled WGS sequence"/>
</dbReference>
<evidence type="ECO:0000313" key="2">
    <source>
        <dbReference type="Proteomes" id="UP000031668"/>
    </source>
</evidence>
<sequence>MAIFGIICNNDFGKICRIAINLSQLCFTVLYFGTIIRHLITSCFWDYIKTSRIGPIAALASRHNKYLKELTIMKRCIQVICDPSFENRSVHSCLMSENRMNFTSLYVYGSKENSCTKQFRHIHHFCLDQRSNQPDKQTERTSCIVLVIKHGQCDVKVNKRGHFTQLITRKRAPMYNNTQFYTIFKDTMSVILCDAKTYLVTRQIIRESSATDKNRRVPTFIIFNDRVMMGAANGRSCGLRKRLRRWITNDTRKHLNVSESRVYITIAVRDN</sequence>
<protein>
    <submittedName>
        <fullName evidence="1">Uncharacterized protein</fullName>
    </submittedName>
</protein>
<evidence type="ECO:0000313" key="1">
    <source>
        <dbReference type="EMBL" id="KII63571.1"/>
    </source>
</evidence>